<evidence type="ECO:0000256" key="1">
    <source>
        <dbReference type="ARBA" id="ARBA00022741"/>
    </source>
</evidence>
<dbReference type="NCBIfam" id="NF003828">
    <property type="entry name" value="PRK05416.1"/>
    <property type="match status" value="1"/>
</dbReference>
<dbReference type="InterPro" id="IPR053931">
    <property type="entry name" value="RapZ_C"/>
</dbReference>
<dbReference type="AlphaFoldDB" id="A0A7W7Z959"/>
<protein>
    <submittedName>
        <fullName evidence="8">UPF0042 nucleotide-binding protein</fullName>
    </submittedName>
</protein>
<keyword evidence="9" id="KW-1185">Reference proteome</keyword>
<evidence type="ECO:0000256" key="5">
    <source>
        <dbReference type="SAM" id="MobiDB-lite"/>
    </source>
</evidence>
<gene>
    <name evidence="8" type="ORF">HDF16_000313</name>
</gene>
<keyword evidence="3 4" id="KW-0342">GTP-binding</keyword>
<evidence type="ECO:0000313" key="8">
    <source>
        <dbReference type="EMBL" id="MBB5055644.1"/>
    </source>
</evidence>
<reference evidence="8 9" key="1">
    <citation type="submission" date="2020-08" db="EMBL/GenBank/DDBJ databases">
        <title>Genomic Encyclopedia of Type Strains, Phase IV (KMG-V): Genome sequencing to study the core and pangenomes of soil and plant-associated prokaryotes.</title>
        <authorList>
            <person name="Whitman W."/>
        </authorList>
    </citation>
    <scope>NUCLEOTIDE SEQUENCE [LARGE SCALE GENOMIC DNA]</scope>
    <source>
        <strain evidence="8 9">M8UP14</strain>
    </source>
</reference>
<evidence type="ECO:0000313" key="9">
    <source>
        <dbReference type="Proteomes" id="UP000540989"/>
    </source>
</evidence>
<dbReference type="PANTHER" id="PTHR30448:SF0">
    <property type="entry name" value="RNASE ADAPTER PROTEIN RAPZ"/>
    <property type="match status" value="1"/>
</dbReference>
<dbReference type="SUPFAM" id="SSF52540">
    <property type="entry name" value="P-loop containing nucleoside triphosphate hydrolases"/>
    <property type="match status" value="1"/>
</dbReference>
<feature type="domain" description="RapZ C-terminal" evidence="7">
    <location>
        <begin position="206"/>
        <end position="324"/>
    </location>
</feature>
<keyword evidence="2 4" id="KW-0067">ATP-binding</keyword>
<name>A0A7W7Z959_9BACT</name>
<dbReference type="PIRSF" id="PIRSF005052">
    <property type="entry name" value="P-loopkin"/>
    <property type="match status" value="1"/>
</dbReference>
<dbReference type="GO" id="GO:0005524">
    <property type="term" value="F:ATP binding"/>
    <property type="evidence" value="ECO:0007669"/>
    <property type="project" value="UniProtKB-UniRule"/>
</dbReference>
<evidence type="ECO:0000256" key="3">
    <source>
        <dbReference type="ARBA" id="ARBA00023134"/>
    </source>
</evidence>
<feature type="region of interest" description="Disordered" evidence="5">
    <location>
        <begin position="1"/>
        <end position="34"/>
    </location>
</feature>
<proteinExistence type="inferred from homology"/>
<organism evidence="8 9">
    <name type="scientific">Granulicella aggregans</name>
    <dbReference type="NCBI Taxonomy" id="474949"/>
    <lineage>
        <taxon>Bacteria</taxon>
        <taxon>Pseudomonadati</taxon>
        <taxon>Acidobacteriota</taxon>
        <taxon>Terriglobia</taxon>
        <taxon>Terriglobales</taxon>
        <taxon>Acidobacteriaceae</taxon>
        <taxon>Granulicella</taxon>
    </lineage>
</organism>
<dbReference type="InterPro" id="IPR005337">
    <property type="entry name" value="RapZ-like"/>
</dbReference>
<feature type="binding site" evidence="4">
    <location>
        <begin position="97"/>
        <end position="100"/>
    </location>
    <ligand>
        <name>GTP</name>
        <dbReference type="ChEBI" id="CHEBI:37565"/>
    </ligand>
</feature>
<dbReference type="HAMAP" id="MF_00636">
    <property type="entry name" value="RapZ_like"/>
    <property type="match status" value="1"/>
</dbReference>
<feature type="binding site" evidence="4">
    <location>
        <begin position="47"/>
        <end position="54"/>
    </location>
    <ligand>
        <name>ATP</name>
        <dbReference type="ChEBI" id="CHEBI:30616"/>
    </ligand>
</feature>
<dbReference type="InterPro" id="IPR027417">
    <property type="entry name" value="P-loop_NTPase"/>
</dbReference>
<keyword evidence="1 4" id="KW-0547">Nucleotide-binding</keyword>
<dbReference type="Pfam" id="PF03668">
    <property type="entry name" value="RapZ-like_N"/>
    <property type="match status" value="1"/>
</dbReference>
<dbReference type="Gene3D" id="3.40.50.300">
    <property type="entry name" value="P-loop containing nucleotide triphosphate hydrolases"/>
    <property type="match status" value="1"/>
</dbReference>
<evidence type="ECO:0000256" key="2">
    <source>
        <dbReference type="ARBA" id="ARBA00022840"/>
    </source>
</evidence>
<dbReference type="RefSeq" id="WP_184213414.1">
    <property type="nucleotide sequence ID" value="NZ_JACHIP010000001.1"/>
</dbReference>
<dbReference type="GO" id="GO:0005525">
    <property type="term" value="F:GTP binding"/>
    <property type="evidence" value="ECO:0007669"/>
    <property type="project" value="UniProtKB-UniRule"/>
</dbReference>
<dbReference type="Pfam" id="PF22740">
    <property type="entry name" value="PapZ_C"/>
    <property type="match status" value="1"/>
</dbReference>
<dbReference type="InterPro" id="IPR053930">
    <property type="entry name" value="RapZ-like_N"/>
</dbReference>
<feature type="domain" description="RapZ-like N-terminal" evidence="6">
    <location>
        <begin position="41"/>
        <end position="197"/>
    </location>
</feature>
<dbReference type="PANTHER" id="PTHR30448">
    <property type="entry name" value="RNASE ADAPTER PROTEIN RAPZ"/>
    <property type="match status" value="1"/>
</dbReference>
<feature type="compositionally biased region" description="Basic and acidic residues" evidence="5">
    <location>
        <begin position="1"/>
        <end position="20"/>
    </location>
</feature>
<dbReference type="Proteomes" id="UP000540989">
    <property type="component" value="Unassembled WGS sequence"/>
</dbReference>
<evidence type="ECO:0000259" key="6">
    <source>
        <dbReference type="Pfam" id="PF03668"/>
    </source>
</evidence>
<evidence type="ECO:0000259" key="7">
    <source>
        <dbReference type="Pfam" id="PF22740"/>
    </source>
</evidence>
<sequence>MRSKTADKSVKAVDKRDKAKPSRGPRKVAAKGAAPAPIPDQLVILTGMSGSGKLSALKAFEDLGFYSVDNLPLELIPRFADLVHQSAAIDRAALVVDVREGAKLNSFPAILKQVRKVLATKVVFLEATDDVLVRRFSETRRPHPMMGRGNGTGETVLKSLKAERKRLDPIRNVADITIDTSRFNVHELRAHINAQFQRGDAEHNLTISSISFGFKNGVPAEADLVFDVRFLPNPHFIPEFRPLTGKHPKVAKYVRQFPQTKEFLDKTTDMLTFLLPHYIKEGKSYLTVAFGCTGGQHRSVFIAEEMKKRLAGEGYRVKAAHRDMPR</sequence>
<comment type="caution">
    <text evidence="8">The sequence shown here is derived from an EMBL/GenBank/DDBJ whole genome shotgun (WGS) entry which is preliminary data.</text>
</comment>
<evidence type="ECO:0000256" key="4">
    <source>
        <dbReference type="HAMAP-Rule" id="MF_00636"/>
    </source>
</evidence>
<accession>A0A7W7Z959</accession>
<dbReference type="EMBL" id="JACHIP010000001">
    <property type="protein sequence ID" value="MBB5055644.1"/>
    <property type="molecule type" value="Genomic_DNA"/>
</dbReference>